<accession>A0ACB6F4T9</accession>
<organism evidence="1 2">
    <name type="scientific">Alternaria gaisen</name>
    <dbReference type="NCBI Taxonomy" id="167740"/>
    <lineage>
        <taxon>Eukaryota</taxon>
        <taxon>Fungi</taxon>
        <taxon>Dikarya</taxon>
        <taxon>Ascomycota</taxon>
        <taxon>Pezizomycotina</taxon>
        <taxon>Dothideomycetes</taxon>
        <taxon>Pleosporomycetidae</taxon>
        <taxon>Pleosporales</taxon>
        <taxon>Pleosporineae</taxon>
        <taxon>Pleosporaceae</taxon>
        <taxon>Alternaria</taxon>
        <taxon>Alternaria sect. Alternaria</taxon>
    </lineage>
</organism>
<protein>
    <submittedName>
        <fullName evidence="1">Uncharacterized protein</fullName>
    </submittedName>
</protein>
<dbReference type="Proteomes" id="UP000293547">
    <property type="component" value="Unassembled WGS sequence"/>
</dbReference>
<keyword evidence="2" id="KW-1185">Reference proteome</keyword>
<name>A0ACB6F4T9_9PLEO</name>
<gene>
    <name evidence="1" type="ORF">AG0111_0g12244</name>
</gene>
<proteinExistence type="predicted"/>
<dbReference type="EMBL" id="PDWZ02000017">
    <property type="protein sequence ID" value="KAB2099456.1"/>
    <property type="molecule type" value="Genomic_DNA"/>
</dbReference>
<sequence>MNTRRFQTSANSSKNPTSSPPLPRQQAENPSLPSFSLIKQLQTAKPAVRYTVYAGLGLMATVETTFWFHVLRAKFFPRASREEQDKADALLDRLRDAMRGYHSVWMANYGSSSPQSMMAHYHFEEPSARIALNSAADNDAYHGDQMIAPTATNDQAFLVEGHQEQ</sequence>
<evidence type="ECO:0000313" key="1">
    <source>
        <dbReference type="EMBL" id="KAB2099456.1"/>
    </source>
</evidence>
<comment type="caution">
    <text evidence="1">The sequence shown here is derived from an EMBL/GenBank/DDBJ whole genome shotgun (WGS) entry which is preliminary data.</text>
</comment>
<reference evidence="1 2" key="1">
    <citation type="journal article" date="2019" name="bioRxiv">
        <title>Genomics, evolutionary history and diagnostics of the Alternaria alternata species group including apple and Asian pear pathotypes.</title>
        <authorList>
            <person name="Armitage A.D."/>
            <person name="Cockerton H.M."/>
            <person name="Sreenivasaprasad S."/>
            <person name="Woodhall J.W."/>
            <person name="Lane C.R."/>
            <person name="Harrison R.J."/>
            <person name="Clarkson J.P."/>
        </authorList>
    </citation>
    <scope>NUCLEOTIDE SEQUENCE [LARGE SCALE GENOMIC DNA]</scope>
    <source>
        <strain evidence="1 2">FERA 650</strain>
    </source>
</reference>
<evidence type="ECO:0000313" key="2">
    <source>
        <dbReference type="Proteomes" id="UP000293547"/>
    </source>
</evidence>